<dbReference type="InterPro" id="IPR008969">
    <property type="entry name" value="CarboxyPept-like_regulatory"/>
</dbReference>
<protein>
    <recommendedName>
        <fullName evidence="5">SD-repeat containing protein B domain-containing protein</fullName>
    </recommendedName>
</protein>
<dbReference type="EMBL" id="PEZZ01000020">
    <property type="protein sequence ID" value="PIS05119.1"/>
    <property type="molecule type" value="Genomic_DNA"/>
</dbReference>
<gene>
    <name evidence="3" type="ORF">COT81_02740</name>
</gene>
<feature type="compositionally biased region" description="Basic and acidic residues" evidence="1">
    <location>
        <begin position="493"/>
        <end position="532"/>
    </location>
</feature>
<name>A0A2H0W177_9BACT</name>
<feature type="transmembrane region" description="Helical" evidence="2">
    <location>
        <begin position="323"/>
        <end position="341"/>
    </location>
</feature>
<keyword evidence="2" id="KW-0812">Transmembrane</keyword>
<evidence type="ECO:0000313" key="3">
    <source>
        <dbReference type="EMBL" id="PIS05119.1"/>
    </source>
</evidence>
<evidence type="ECO:0000256" key="2">
    <source>
        <dbReference type="SAM" id="Phobius"/>
    </source>
</evidence>
<proteinExistence type="predicted"/>
<organism evidence="3 4">
    <name type="scientific">Candidatus Buchananbacteria bacterium CG10_big_fil_rev_8_21_14_0_10_42_9</name>
    <dbReference type="NCBI Taxonomy" id="1974526"/>
    <lineage>
        <taxon>Bacteria</taxon>
        <taxon>Candidatus Buchananiibacteriota</taxon>
    </lineage>
</organism>
<feature type="non-terminal residue" evidence="3">
    <location>
        <position position="1"/>
    </location>
</feature>
<feature type="compositionally biased region" description="Polar residues" evidence="1">
    <location>
        <begin position="536"/>
        <end position="548"/>
    </location>
</feature>
<evidence type="ECO:0008006" key="5">
    <source>
        <dbReference type="Google" id="ProtNLM"/>
    </source>
</evidence>
<evidence type="ECO:0000313" key="4">
    <source>
        <dbReference type="Proteomes" id="UP000230935"/>
    </source>
</evidence>
<sequence length="548" mass="60966">DEFNLTTALPQCSDGVDNDGDGLVDYPNDPGCVSASDDDEMNAVEPPIGGVTQCSDGIDNDGDGFIDYPADSGCRDIYDKSETDIVEDIIDVDVVGVVQELVDISESALLNITGNLAAPVIDFINDPLVEQATEEVVAPTVIVVATGVVGTSFSLFNLLAYLRYFFTQPLAALWRRRRKKWGVVYNSITKQPIDLAIVRLYLAEGEKLFRSRVTDKAGRYSFLVPPGKYYIQVTKPKFVFPTEVLSDRSEDQRFLDLYHGEVIEVKEKDTLITVNIPIDQVTDAVPDKKVVRDHYLRLLQKMIAFSAIPIALVTVVVSPSKVTLSALAIHIVLFILFYRLGYQKRPKSWGIIYDLSSRRALPRSVVRIYDKEYNKLLETQMADAKGRYSFLVGDNVYYLTSDKPGYSQHRSTDINLIDKEADLVVGLDIPMQKITVTQEQVTKVGGQAAEVPGVGPEALKEYIRTDEPEIKATEAGLPKSDKPKGKPSIAEQVKARRQERFKQAHGALEKPEDLKSEFDLEKELQSLKEESKGLSTEDTSLDNQSKKG</sequence>
<feature type="region of interest" description="Disordered" evidence="1">
    <location>
        <begin position="464"/>
        <end position="548"/>
    </location>
</feature>
<dbReference type="AlphaFoldDB" id="A0A2H0W177"/>
<comment type="caution">
    <text evidence="3">The sequence shown here is derived from an EMBL/GenBank/DDBJ whole genome shotgun (WGS) entry which is preliminary data.</text>
</comment>
<accession>A0A2H0W177</accession>
<keyword evidence="2" id="KW-0472">Membrane</keyword>
<evidence type="ECO:0000256" key="1">
    <source>
        <dbReference type="SAM" id="MobiDB-lite"/>
    </source>
</evidence>
<dbReference type="Gene3D" id="2.60.40.1120">
    <property type="entry name" value="Carboxypeptidase-like, regulatory domain"/>
    <property type="match status" value="1"/>
</dbReference>
<dbReference type="Proteomes" id="UP000230935">
    <property type="component" value="Unassembled WGS sequence"/>
</dbReference>
<feature type="transmembrane region" description="Helical" evidence="2">
    <location>
        <begin position="141"/>
        <end position="166"/>
    </location>
</feature>
<reference evidence="4" key="1">
    <citation type="submission" date="2017-09" db="EMBL/GenBank/DDBJ databases">
        <title>Depth-based differentiation of microbial function through sediment-hosted aquifers and enrichment of novel symbionts in the deep terrestrial subsurface.</title>
        <authorList>
            <person name="Probst A.J."/>
            <person name="Ladd B."/>
            <person name="Jarett J.K."/>
            <person name="Geller-Mcgrath D.E."/>
            <person name="Sieber C.M.K."/>
            <person name="Emerson J.B."/>
            <person name="Anantharaman K."/>
            <person name="Thomas B.C."/>
            <person name="Malmstrom R."/>
            <person name="Stieglmeier M."/>
            <person name="Klingl A."/>
            <person name="Woyke T."/>
            <person name="Ryan C.M."/>
            <person name="Banfield J.F."/>
        </authorList>
    </citation>
    <scope>NUCLEOTIDE SEQUENCE [LARGE SCALE GENOMIC DNA]</scope>
</reference>
<feature type="transmembrane region" description="Helical" evidence="2">
    <location>
        <begin position="298"/>
        <end position="317"/>
    </location>
</feature>
<dbReference type="SUPFAM" id="SSF49464">
    <property type="entry name" value="Carboxypeptidase regulatory domain-like"/>
    <property type="match status" value="1"/>
</dbReference>
<keyword evidence="2" id="KW-1133">Transmembrane helix</keyword>